<protein>
    <submittedName>
        <fullName evidence="2">Gliding motility-associated C-terminal domain-containing protein</fullName>
    </submittedName>
</protein>
<dbReference type="InterPro" id="IPR026341">
    <property type="entry name" value="T9SS_type_B"/>
</dbReference>
<dbReference type="SUPFAM" id="SSF49299">
    <property type="entry name" value="PKD domain"/>
    <property type="match status" value="1"/>
</dbReference>
<name>A0ABR6VLU9_9BACT</name>
<dbReference type="InterPro" id="IPR036116">
    <property type="entry name" value="FN3_sf"/>
</dbReference>
<evidence type="ECO:0000313" key="3">
    <source>
        <dbReference type="Proteomes" id="UP000659698"/>
    </source>
</evidence>
<evidence type="ECO:0000256" key="1">
    <source>
        <dbReference type="SAM" id="SignalP"/>
    </source>
</evidence>
<dbReference type="SUPFAM" id="SSF49265">
    <property type="entry name" value="Fibronectin type III"/>
    <property type="match status" value="1"/>
</dbReference>
<dbReference type="Proteomes" id="UP000659698">
    <property type="component" value="Unassembled WGS sequence"/>
</dbReference>
<dbReference type="NCBIfam" id="TIGR04131">
    <property type="entry name" value="Bac_Flav_CTERM"/>
    <property type="match status" value="1"/>
</dbReference>
<keyword evidence="1" id="KW-0732">Signal</keyword>
<sequence>MRKRFAFLLLWLGTSLSGWAQQERPCFLAYKQQQNQAVETFCVGETITFKDNSGRPNVTEFYDFDARDGVTPDQLPQHVFTAPGTYTVTQLTGVGNLCPRTFVVKAAAPPSAPVLQKIALQGTSIQIQLQTSGVNDLVVESASSPTGPFTTLETLSSVATGQSQHSIAVSSASGCFRVRVTNLCSEREDIISNVVCTQSLAASAGDRQNVLSWSANASSGSVTGYQLLRGGQLYQTFAAGQTTYTDAQVACGRRYTYQLIALLQNGGQSASLPVEVETRGTSRPAAALLVASFDLQNRVLLETKVPGQETFKEQSVYRSQGGAFNLISEKQPQNTVDPAPGDLRSGLCYQIAYLDSCNLSSGQSNSACPSILIASAQANGAVQLTWNSYEGFPTDVGTQTLQLLDEQGTVYWSTSVTGQSYLDAQPQTKFQRLTYRLLSVSPDAAYQSFSNTSSVDQGFQFSFPTAFTPNNDGLNDVFRPVGAPFASSFILQVLNRWGQIIFESKDPKAGWDGTHRGKPAPPETYIYRMEAVDVNGKKITQKGTVTLIR</sequence>
<accession>A0ABR6VLU9</accession>
<dbReference type="RefSeq" id="WP_186631171.1">
    <property type="nucleotide sequence ID" value="NZ_JACOAF010000001.1"/>
</dbReference>
<dbReference type="EMBL" id="JACOAF010000001">
    <property type="protein sequence ID" value="MBC3538118.1"/>
    <property type="molecule type" value="Genomic_DNA"/>
</dbReference>
<organism evidence="2 3">
    <name type="scientific">Rufibacter sediminis</name>
    <dbReference type="NCBI Taxonomy" id="2762756"/>
    <lineage>
        <taxon>Bacteria</taxon>
        <taxon>Pseudomonadati</taxon>
        <taxon>Bacteroidota</taxon>
        <taxon>Cytophagia</taxon>
        <taxon>Cytophagales</taxon>
        <taxon>Hymenobacteraceae</taxon>
        <taxon>Rufibacter</taxon>
    </lineage>
</organism>
<feature type="signal peptide" evidence="1">
    <location>
        <begin position="1"/>
        <end position="20"/>
    </location>
</feature>
<feature type="chain" id="PRO_5046500617" evidence="1">
    <location>
        <begin position="21"/>
        <end position="549"/>
    </location>
</feature>
<keyword evidence="3" id="KW-1185">Reference proteome</keyword>
<dbReference type="InterPro" id="IPR013783">
    <property type="entry name" value="Ig-like_fold"/>
</dbReference>
<evidence type="ECO:0000313" key="2">
    <source>
        <dbReference type="EMBL" id="MBC3538118.1"/>
    </source>
</evidence>
<comment type="caution">
    <text evidence="2">The sequence shown here is derived from an EMBL/GenBank/DDBJ whole genome shotgun (WGS) entry which is preliminary data.</text>
</comment>
<dbReference type="Gene3D" id="2.60.40.10">
    <property type="entry name" value="Immunoglobulins"/>
    <property type="match status" value="2"/>
</dbReference>
<proteinExistence type="predicted"/>
<dbReference type="Pfam" id="PF13585">
    <property type="entry name" value="CHU_C"/>
    <property type="match status" value="1"/>
</dbReference>
<reference evidence="2 3" key="1">
    <citation type="journal article" date="2019" name="Int. J. Syst. Evol. Microbiol.">
        <title>Rufibacter sediminis sp. nov., isolated from freshwater lake sediment.</title>
        <authorList>
            <person name="Qu J.H."/>
            <person name="Zhang L.J."/>
            <person name="Fu Y.H."/>
            <person name="Li H.F."/>
        </authorList>
    </citation>
    <scope>NUCLEOTIDE SEQUENCE [LARGE SCALE GENOMIC DNA]</scope>
    <source>
        <strain evidence="2 3">H-1</strain>
    </source>
</reference>
<dbReference type="InterPro" id="IPR035986">
    <property type="entry name" value="PKD_dom_sf"/>
</dbReference>
<gene>
    <name evidence="2" type="ORF">H7U12_00400</name>
</gene>